<proteinExistence type="predicted"/>
<evidence type="ECO:0000313" key="1">
    <source>
        <dbReference type="EMBL" id="KKP91980.1"/>
    </source>
</evidence>
<reference evidence="1 2" key="1">
    <citation type="journal article" date="2015" name="Nature">
        <title>rRNA introns, odd ribosomes, and small enigmatic genomes across a large radiation of phyla.</title>
        <authorList>
            <person name="Brown C.T."/>
            <person name="Hug L.A."/>
            <person name="Thomas B.C."/>
            <person name="Sharon I."/>
            <person name="Castelle C.J."/>
            <person name="Singh A."/>
            <person name="Wilkins M.J."/>
            <person name="Williams K.H."/>
            <person name="Banfield J.F."/>
        </authorList>
    </citation>
    <scope>NUCLEOTIDE SEQUENCE [LARGE SCALE GENOMIC DNA]</scope>
</reference>
<sequence>AGSGFTSGGNDDGMSTGFGFKTETYNTMNGGREGNIQEQSDLLGKKYEYTFDYKDIRSKVEGVAKSGGYTFEYQILPVK</sequence>
<dbReference type="AlphaFoldDB" id="A0A0G0FX91"/>
<organism evidence="1 2">
    <name type="scientific">candidate division WS6 bacterium GW2011_GWC1_36_11</name>
    <dbReference type="NCBI Taxonomy" id="1619090"/>
    <lineage>
        <taxon>Bacteria</taxon>
        <taxon>Candidatus Dojkabacteria</taxon>
    </lineage>
</organism>
<comment type="caution">
    <text evidence="1">The sequence shown here is derived from an EMBL/GenBank/DDBJ whole genome shotgun (WGS) entry which is preliminary data.</text>
</comment>
<name>A0A0G0FX91_9BACT</name>
<accession>A0A0G0FX91</accession>
<protein>
    <submittedName>
        <fullName evidence="1">Anaerobic ribonucleoside-triphosphate reductase</fullName>
    </submittedName>
</protein>
<evidence type="ECO:0000313" key="2">
    <source>
        <dbReference type="Proteomes" id="UP000034140"/>
    </source>
</evidence>
<feature type="non-terminal residue" evidence="1">
    <location>
        <position position="1"/>
    </location>
</feature>
<dbReference type="EMBL" id="LBRE01000023">
    <property type="protein sequence ID" value="KKP91980.1"/>
    <property type="molecule type" value="Genomic_DNA"/>
</dbReference>
<gene>
    <name evidence="1" type="ORF">UR96_C0023G0001</name>
</gene>
<dbReference type="Proteomes" id="UP000034140">
    <property type="component" value="Unassembled WGS sequence"/>
</dbReference>